<dbReference type="InterPro" id="IPR005941">
    <property type="entry name" value="DapE_proteobac"/>
</dbReference>
<dbReference type="NCBIfam" id="NF009557">
    <property type="entry name" value="PRK13009.1"/>
    <property type="match status" value="1"/>
</dbReference>
<keyword evidence="12 16" id="KW-0457">Lysine biosynthesis</keyword>
<reference evidence="18 19" key="1">
    <citation type="submission" date="2018-10" db="EMBL/GenBank/DDBJ databases">
        <title>Genome sequence of the corn leaf aphid (Rhopalosiphum maidis Fitch).</title>
        <authorList>
            <person name="Chen W."/>
            <person name="Shakir S."/>
            <person name="Bigham M."/>
            <person name="Fei Z."/>
            <person name="Jander G."/>
        </authorList>
    </citation>
    <scope>NUCLEOTIDE SEQUENCE [LARGE SCALE GENOMIC DNA]</scope>
    <source>
        <strain evidence="18 19">BTI</strain>
    </source>
</reference>
<keyword evidence="11 16" id="KW-0220">Diaminopimelate biosynthesis</keyword>
<feature type="domain" description="Peptidase M20 dimerisation" evidence="17">
    <location>
        <begin position="175"/>
        <end position="282"/>
    </location>
</feature>
<dbReference type="SUPFAM" id="SSF53187">
    <property type="entry name" value="Zn-dependent exopeptidases"/>
    <property type="match status" value="1"/>
</dbReference>
<evidence type="ECO:0000256" key="11">
    <source>
        <dbReference type="ARBA" id="ARBA00022915"/>
    </source>
</evidence>
<feature type="active site" evidence="16">
    <location>
        <position position="68"/>
    </location>
</feature>
<comment type="cofactor">
    <cofactor evidence="1">
        <name>Co(2+)</name>
        <dbReference type="ChEBI" id="CHEBI:48828"/>
    </cofactor>
</comment>
<evidence type="ECO:0000256" key="10">
    <source>
        <dbReference type="ARBA" id="ARBA00022833"/>
    </source>
</evidence>
<feature type="binding site" evidence="16">
    <location>
        <position position="99"/>
    </location>
    <ligand>
        <name>Zn(2+)</name>
        <dbReference type="ChEBI" id="CHEBI:29105"/>
        <label>1</label>
    </ligand>
</feature>
<feature type="binding site" evidence="16">
    <location>
        <position position="162"/>
    </location>
    <ligand>
        <name>Zn(2+)</name>
        <dbReference type="ChEBI" id="CHEBI:29105"/>
        <label>1</label>
    </ligand>
</feature>
<dbReference type="Gene3D" id="3.40.630.10">
    <property type="entry name" value="Zn peptidases"/>
    <property type="match status" value="2"/>
</dbReference>
<dbReference type="HAMAP" id="MF_01690">
    <property type="entry name" value="DapE"/>
    <property type="match status" value="1"/>
</dbReference>
<dbReference type="GO" id="GO:0009089">
    <property type="term" value="P:lysine biosynthetic process via diaminopimelate"/>
    <property type="evidence" value="ECO:0007669"/>
    <property type="project" value="UniProtKB-UniRule"/>
</dbReference>
<dbReference type="SUPFAM" id="SSF55031">
    <property type="entry name" value="Bacterial exopeptidase dimerisation domain"/>
    <property type="match status" value="1"/>
</dbReference>
<dbReference type="GO" id="GO:0050897">
    <property type="term" value="F:cobalt ion binding"/>
    <property type="evidence" value="ECO:0007669"/>
    <property type="project" value="UniProtKB-UniRule"/>
</dbReference>
<comment type="cofactor">
    <cofactor evidence="16">
        <name>Zn(2+)</name>
        <dbReference type="ChEBI" id="CHEBI:29105"/>
    </cofactor>
    <cofactor evidence="16">
        <name>Co(2+)</name>
        <dbReference type="ChEBI" id="CHEBI:48828"/>
    </cofactor>
    <text evidence="16">Binds 2 Zn(2+) or Co(2+) ions per subunit.</text>
</comment>
<dbReference type="GO" id="GO:0019877">
    <property type="term" value="P:diaminopimelate biosynthetic process"/>
    <property type="evidence" value="ECO:0007669"/>
    <property type="project" value="UniProtKB-UniRule"/>
</dbReference>
<dbReference type="PANTHER" id="PTHR43808:SF31">
    <property type="entry name" value="N-ACETYL-L-CITRULLINE DEACETYLASE"/>
    <property type="match status" value="1"/>
</dbReference>
<dbReference type="OrthoDB" id="9809784at2"/>
<dbReference type="InterPro" id="IPR036264">
    <property type="entry name" value="Bact_exopeptidase_dim_dom"/>
</dbReference>
<evidence type="ECO:0000256" key="4">
    <source>
        <dbReference type="ARBA" id="ARBA00011738"/>
    </source>
</evidence>
<dbReference type="PANTHER" id="PTHR43808">
    <property type="entry name" value="ACETYLORNITHINE DEACETYLASE"/>
    <property type="match status" value="1"/>
</dbReference>
<dbReference type="AlphaFoldDB" id="A0A3G2I542"/>
<comment type="pathway">
    <text evidence="2 16">Amino-acid biosynthesis; L-lysine biosynthesis via DAP pathway; LL-2,6-diaminopimelate from (S)-tetrahydrodipicolinate (succinylase route): step 3/3.</text>
</comment>
<dbReference type="NCBIfam" id="TIGR01246">
    <property type="entry name" value="dapE_proteo"/>
    <property type="match status" value="1"/>
</dbReference>
<name>A0A3G2I542_BUCRM</name>
<proteinExistence type="inferred from homology"/>
<evidence type="ECO:0000256" key="7">
    <source>
        <dbReference type="ARBA" id="ARBA00022605"/>
    </source>
</evidence>
<comment type="catalytic activity">
    <reaction evidence="15 16">
        <text>N-succinyl-(2S,6S)-2,6-diaminopimelate + H2O = (2S,6S)-2,6-diaminopimelate + succinate</text>
        <dbReference type="Rhea" id="RHEA:22608"/>
        <dbReference type="ChEBI" id="CHEBI:15377"/>
        <dbReference type="ChEBI" id="CHEBI:30031"/>
        <dbReference type="ChEBI" id="CHEBI:57609"/>
        <dbReference type="ChEBI" id="CHEBI:58087"/>
        <dbReference type="EC" id="3.5.1.18"/>
    </reaction>
</comment>
<organism evidence="18 19">
    <name type="scientific">Buchnera aphidicola subsp. Rhopalosiphum maidis</name>
    <dbReference type="NCBI Taxonomy" id="118109"/>
    <lineage>
        <taxon>Bacteria</taxon>
        <taxon>Pseudomonadati</taxon>
        <taxon>Pseudomonadota</taxon>
        <taxon>Gammaproteobacteria</taxon>
        <taxon>Enterobacterales</taxon>
        <taxon>Erwiniaceae</taxon>
        <taxon>Buchnera</taxon>
    </lineage>
</organism>
<gene>
    <name evidence="16 18" type="primary">dapE</name>
    <name evidence="18" type="ORF">D8S97_00190</name>
</gene>
<dbReference type="Pfam" id="PF01546">
    <property type="entry name" value="Peptidase_M20"/>
    <property type="match status" value="1"/>
</dbReference>
<dbReference type="RefSeq" id="WP_158361645.1">
    <property type="nucleotide sequence ID" value="NZ_CP032759.1"/>
</dbReference>
<dbReference type="InterPro" id="IPR001261">
    <property type="entry name" value="ArgE/DapE_CS"/>
</dbReference>
<dbReference type="GO" id="GO:0008270">
    <property type="term" value="F:zinc ion binding"/>
    <property type="evidence" value="ECO:0007669"/>
    <property type="project" value="UniProtKB-UniRule"/>
</dbReference>
<evidence type="ECO:0000256" key="8">
    <source>
        <dbReference type="ARBA" id="ARBA00022723"/>
    </source>
</evidence>
<dbReference type="FunFam" id="3.40.630.10:FF:000005">
    <property type="entry name" value="Succinyl-diaminopimelate desuccinylase"/>
    <property type="match status" value="1"/>
</dbReference>
<comment type="similarity">
    <text evidence="3 16">Belongs to the peptidase M20A family. DapE subfamily.</text>
</comment>
<dbReference type="InterPro" id="IPR050072">
    <property type="entry name" value="Peptidase_M20A"/>
</dbReference>
<feature type="binding site" evidence="16">
    <location>
        <position position="99"/>
    </location>
    <ligand>
        <name>Zn(2+)</name>
        <dbReference type="ChEBI" id="CHEBI:29105"/>
        <label>2</label>
    </ligand>
</feature>
<evidence type="ECO:0000256" key="5">
    <source>
        <dbReference type="ARBA" id="ARBA00011921"/>
    </source>
</evidence>
<feature type="binding site" evidence="16">
    <location>
        <position position="66"/>
    </location>
    <ligand>
        <name>Zn(2+)</name>
        <dbReference type="ChEBI" id="CHEBI:29105"/>
        <label>1</label>
    </ligand>
</feature>
<dbReference type="Pfam" id="PF07687">
    <property type="entry name" value="M20_dimer"/>
    <property type="match status" value="1"/>
</dbReference>
<protein>
    <recommendedName>
        <fullName evidence="6 16">Succinyl-diaminopimelate desuccinylase</fullName>
        <shortName evidence="16">SDAP desuccinylase</shortName>
        <ecNumber evidence="5 16">3.5.1.18</ecNumber>
    </recommendedName>
    <alternativeName>
        <fullName evidence="14 16">N-succinyl-LL-2,6-diaminoheptanedioate amidohydrolase</fullName>
    </alternativeName>
</protein>
<evidence type="ECO:0000256" key="16">
    <source>
        <dbReference type="HAMAP-Rule" id="MF_01690"/>
    </source>
</evidence>
<evidence type="ECO:0000256" key="9">
    <source>
        <dbReference type="ARBA" id="ARBA00022801"/>
    </source>
</evidence>
<evidence type="ECO:0000256" key="1">
    <source>
        <dbReference type="ARBA" id="ARBA00001941"/>
    </source>
</evidence>
<feature type="binding site" evidence="16">
    <location>
        <position position="348"/>
    </location>
    <ligand>
        <name>Zn(2+)</name>
        <dbReference type="ChEBI" id="CHEBI:29105"/>
        <label>2</label>
    </ligand>
</feature>
<dbReference type="InterPro" id="IPR002933">
    <property type="entry name" value="Peptidase_M20"/>
</dbReference>
<feature type="binding site" evidence="16">
    <location>
        <position position="134"/>
    </location>
    <ligand>
        <name>Zn(2+)</name>
        <dbReference type="ChEBI" id="CHEBI:29105"/>
        <label>2</label>
    </ligand>
</feature>
<accession>A0A3G2I542</accession>
<dbReference type="EMBL" id="CP032759">
    <property type="protein sequence ID" value="AYN24415.1"/>
    <property type="molecule type" value="Genomic_DNA"/>
</dbReference>
<keyword evidence="9 16" id="KW-0378">Hydrolase</keyword>
<dbReference type="Proteomes" id="UP000271533">
    <property type="component" value="Chromosome"/>
</dbReference>
<dbReference type="PROSITE" id="PS00759">
    <property type="entry name" value="ARGE_DAPE_CPG2_2"/>
    <property type="match status" value="1"/>
</dbReference>
<dbReference type="EC" id="3.5.1.18" evidence="5 16"/>
<keyword evidence="13 16" id="KW-0170">Cobalt</keyword>
<evidence type="ECO:0000256" key="13">
    <source>
        <dbReference type="ARBA" id="ARBA00023285"/>
    </source>
</evidence>
<evidence type="ECO:0000259" key="17">
    <source>
        <dbReference type="Pfam" id="PF07687"/>
    </source>
</evidence>
<evidence type="ECO:0000256" key="2">
    <source>
        <dbReference type="ARBA" id="ARBA00005130"/>
    </source>
</evidence>
<keyword evidence="10 16" id="KW-0862">Zinc</keyword>
<evidence type="ECO:0000256" key="14">
    <source>
        <dbReference type="ARBA" id="ARBA00031891"/>
    </source>
</evidence>
<keyword evidence="7 16" id="KW-0028">Amino-acid biosynthesis</keyword>
<dbReference type="InterPro" id="IPR011650">
    <property type="entry name" value="Peptidase_M20_dimer"/>
</dbReference>
<dbReference type="GO" id="GO:0009014">
    <property type="term" value="F:succinyl-diaminopimelate desuccinylase activity"/>
    <property type="evidence" value="ECO:0007669"/>
    <property type="project" value="UniProtKB-UniRule"/>
</dbReference>
<keyword evidence="8 16" id="KW-0479">Metal-binding</keyword>
<evidence type="ECO:0000313" key="18">
    <source>
        <dbReference type="EMBL" id="AYN24415.1"/>
    </source>
</evidence>
<dbReference type="UniPathway" id="UPA00034">
    <property type="reaction ID" value="UER00021"/>
</dbReference>
<evidence type="ECO:0000256" key="3">
    <source>
        <dbReference type="ARBA" id="ARBA00006746"/>
    </source>
</evidence>
<evidence type="ECO:0000256" key="6">
    <source>
        <dbReference type="ARBA" id="ARBA00022391"/>
    </source>
</evidence>
<evidence type="ECO:0000256" key="12">
    <source>
        <dbReference type="ARBA" id="ARBA00023154"/>
    </source>
</evidence>
<evidence type="ECO:0000256" key="15">
    <source>
        <dbReference type="ARBA" id="ARBA00051301"/>
    </source>
</evidence>
<sequence length="375" mass="41629">MVCSITKLAQKLISIPSISPKDLGCQDIMIDFLDHLGFKIKEININDTKNFWATRGSGKTLTFAGHTDVVPPGDYRNWNNDPFNPVIKNGLLFGRGASDMKGALACMMIASERFIKKNPNYKGRLSFLITSDEESLAIDGTKKVIDYLISKKDIIDYCVIGEPTSNAKIGDVIKNGRRGSITANLTIHGIQGHIAYPHLADNPIHKGLPVILKILSIKLDNGNEFFPPTSLNIANIRAGDGNNNIIPASLFVQFNFRFNTETSDKEIKSKFIQILDKSNVNYSLNWLFSGKPFITKKGLLIDNVIKSVMNLNKIKPILSTDGGTSDGRFITLMNAEIVELGLMNTTIHKSNEHVKISDLQKLAIIYEDIMHKLLI</sequence>
<evidence type="ECO:0000313" key="19">
    <source>
        <dbReference type="Proteomes" id="UP000271533"/>
    </source>
</evidence>
<feature type="active site" description="Proton acceptor" evidence="16">
    <location>
        <position position="133"/>
    </location>
</feature>
<dbReference type="CDD" id="cd03891">
    <property type="entry name" value="M20_DapE_proteobac"/>
    <property type="match status" value="1"/>
</dbReference>
<comment type="function">
    <text evidence="16">Catalyzes the hydrolysis of N-succinyl-L,L-diaminopimelic acid (SDAP), forming succinate and LL-2,6-diaminopimelate (DAP), an intermediate involved in the bacterial biosynthesis of lysine and meso-diaminopimelic acid, an essential component of bacterial cell walls.</text>
</comment>
<comment type="subunit">
    <text evidence="4 16">Homodimer.</text>
</comment>
<dbReference type="GO" id="GO:0008777">
    <property type="term" value="F:acetylornithine deacetylase activity"/>
    <property type="evidence" value="ECO:0007669"/>
    <property type="project" value="TreeGrafter"/>
</dbReference>
<dbReference type="GO" id="GO:0006526">
    <property type="term" value="P:L-arginine biosynthetic process"/>
    <property type="evidence" value="ECO:0007669"/>
    <property type="project" value="TreeGrafter"/>
</dbReference>